<dbReference type="KEGG" id="acek:FLP30_03630"/>
<name>A0A5C1YN90_9PROT</name>
<dbReference type="Proteomes" id="UP000324536">
    <property type="component" value="Chromosome"/>
</dbReference>
<keyword evidence="2" id="KW-1185">Reference proteome</keyword>
<sequence length="69" mass="7589">MIESSIIEVEGTFLGAVILDAGHQGRRFYAAHDSVRRYHLQSFSNTEELFRSVSAGYRSAALSRAVSLG</sequence>
<dbReference type="AlphaFoldDB" id="A0A5C1YN90"/>
<reference evidence="1 2" key="1">
    <citation type="submission" date="2019-09" db="EMBL/GenBank/DDBJ databases">
        <title>Genome sequencing of strain KACC 21233.</title>
        <authorList>
            <person name="Heo J."/>
            <person name="Kim S.-J."/>
            <person name="Kim J.-S."/>
            <person name="Hong S.-B."/>
            <person name="Kwon S.-W."/>
        </authorList>
    </citation>
    <scope>NUCLEOTIDE SEQUENCE [LARGE SCALE GENOMIC DNA]</scope>
    <source>
        <strain evidence="1 2">KACC 21233</strain>
    </source>
</reference>
<organism evidence="1 2">
    <name type="scientific">Acetobacter vaccinii</name>
    <dbReference type="NCBI Taxonomy" id="2592655"/>
    <lineage>
        <taxon>Bacteria</taxon>
        <taxon>Pseudomonadati</taxon>
        <taxon>Pseudomonadota</taxon>
        <taxon>Alphaproteobacteria</taxon>
        <taxon>Acetobacterales</taxon>
        <taxon>Acetobacteraceae</taxon>
        <taxon>Acetobacter</taxon>
    </lineage>
</organism>
<dbReference type="EMBL" id="CP043506">
    <property type="protein sequence ID" value="QEO16945.1"/>
    <property type="molecule type" value="Genomic_DNA"/>
</dbReference>
<evidence type="ECO:0000313" key="2">
    <source>
        <dbReference type="Proteomes" id="UP000324536"/>
    </source>
</evidence>
<evidence type="ECO:0000313" key="1">
    <source>
        <dbReference type="EMBL" id="QEO16945.1"/>
    </source>
</evidence>
<dbReference type="OrthoDB" id="7277460at2"/>
<protein>
    <submittedName>
        <fullName evidence="1">Uncharacterized protein</fullName>
    </submittedName>
</protein>
<proteinExistence type="predicted"/>
<gene>
    <name evidence="1" type="ORF">FLP30_03630</name>
</gene>
<accession>A0A5C1YN90</accession>
<dbReference type="RefSeq" id="WP_149278625.1">
    <property type="nucleotide sequence ID" value="NZ_CP043506.1"/>
</dbReference>